<dbReference type="EMBL" id="JWZT01002965">
    <property type="protein sequence ID" value="KII68116.1"/>
    <property type="molecule type" value="Genomic_DNA"/>
</dbReference>
<dbReference type="GO" id="GO:0018279">
    <property type="term" value="P:protein N-linked glycosylation via asparagine"/>
    <property type="evidence" value="ECO:0007669"/>
    <property type="project" value="TreeGrafter"/>
</dbReference>
<feature type="region of interest" description="Disordered" evidence="1">
    <location>
        <begin position="717"/>
        <end position="737"/>
    </location>
</feature>
<proteinExistence type="predicted"/>
<organism evidence="3 4">
    <name type="scientific">Thelohanellus kitauei</name>
    <name type="common">Myxosporean</name>
    <dbReference type="NCBI Taxonomy" id="669202"/>
    <lineage>
        <taxon>Eukaryota</taxon>
        <taxon>Metazoa</taxon>
        <taxon>Cnidaria</taxon>
        <taxon>Myxozoa</taxon>
        <taxon>Myxosporea</taxon>
        <taxon>Bivalvulida</taxon>
        <taxon>Platysporina</taxon>
        <taxon>Myxobolidae</taxon>
        <taxon>Thelohanellus</taxon>
    </lineage>
</organism>
<dbReference type="OrthoDB" id="27683at2759"/>
<keyword evidence="4" id="KW-1185">Reference proteome</keyword>
<dbReference type="Pfam" id="PF18402">
    <property type="entry name" value="Thioredoxin_14"/>
    <property type="match status" value="1"/>
</dbReference>
<gene>
    <name evidence="3" type="ORF">RF11_06323</name>
</gene>
<dbReference type="Pfam" id="PF06427">
    <property type="entry name" value="UDP-g_GGTase"/>
    <property type="match status" value="1"/>
</dbReference>
<dbReference type="GO" id="GO:0005783">
    <property type="term" value="C:endoplasmic reticulum"/>
    <property type="evidence" value="ECO:0007669"/>
    <property type="project" value="TreeGrafter"/>
</dbReference>
<dbReference type="InterPro" id="IPR009448">
    <property type="entry name" value="UDP-g_GGtrans"/>
</dbReference>
<feature type="compositionally biased region" description="Basic and acidic residues" evidence="1">
    <location>
        <begin position="717"/>
        <end position="727"/>
    </location>
</feature>
<name>A0A0C2MLR5_THEKT</name>
<dbReference type="Proteomes" id="UP000031668">
    <property type="component" value="Unassembled WGS sequence"/>
</dbReference>
<reference evidence="3 4" key="1">
    <citation type="journal article" date="2014" name="Genome Biol. Evol.">
        <title>The genome of the myxosporean Thelohanellus kitauei shows adaptations to nutrient acquisition within its fish host.</title>
        <authorList>
            <person name="Yang Y."/>
            <person name="Xiong J."/>
            <person name="Zhou Z."/>
            <person name="Huo F."/>
            <person name="Miao W."/>
            <person name="Ran C."/>
            <person name="Liu Y."/>
            <person name="Zhang J."/>
            <person name="Feng J."/>
            <person name="Wang M."/>
            <person name="Wang M."/>
            <person name="Wang L."/>
            <person name="Yao B."/>
        </authorList>
    </citation>
    <scope>NUCLEOTIDE SEQUENCE [LARGE SCALE GENOMIC DNA]</scope>
    <source>
        <strain evidence="3">Wuqing</strain>
    </source>
</reference>
<dbReference type="GO" id="GO:0051082">
    <property type="term" value="F:unfolded protein binding"/>
    <property type="evidence" value="ECO:0007669"/>
    <property type="project" value="TreeGrafter"/>
</dbReference>
<dbReference type="PANTHER" id="PTHR11226:SF0">
    <property type="entry name" value="UDP-GLUCOSE:GLYCOPROTEIN GLUCOSYLTRANSFERASE"/>
    <property type="match status" value="1"/>
</dbReference>
<evidence type="ECO:0000256" key="1">
    <source>
        <dbReference type="SAM" id="MobiDB-lite"/>
    </source>
</evidence>
<dbReference type="PANTHER" id="PTHR11226">
    <property type="entry name" value="UDP-GLUCOSE GLYCOPROTEIN:GLUCOSYLTRANSFERASE"/>
    <property type="match status" value="1"/>
</dbReference>
<sequence length="737" mass="85253">MKKASIKLDVRSTYILWLNNVENDQRYMMMGKNILYYNFGDGIYPIRLNIFNIVLYLDPSSPHFYNILNLVSRLIQNNYPLHFGIVIITDFTNQESLSFSRAFVSLLRRSKVVSAMNYAQKVFENENAINLEKVVSFYKTIDTRDSYLITQNFHESDNFLKQSKEYFTNLGLVSTPTAVFNGEILSQELVQGDLIQALMIKYQKIVNELRKDLSEGTLRILKKTEDSFMAGREFYTRIKTEFFSQISNIPVLSSIKTNDCSDLKLLDRSGLYYCLLKSRIFYIPDPQPKFTIWLLVNPEKSTGIELINQVLSIEKNLHIRYGLIITSEPGTGVTVTDLMIDSLFNNRIEKDHLKQLIESPDLSRDDINLTQTRKILDDHKVYKNLFNVFNDGSYIIALHQKFPVTESDTFVASDFELISRIHLQRFQEFYARKINTLVKRRLGGVNNDLDETCFNDIITNILSYKFEKEIYELPDTTQFPEFLIDVPPRPGESYVKMHLFVNPLSDEVQKWAGLVKVIRKVINVDLRIFLIMDQMFGKSTSNRFYRYVLESDVRFKDSQVDPMMNTAVFDPLPQNALYTFHSETTQGWFIKSDFSNCDMDNINLEQSHMGCIGLYELEYLMVEGHAYDSRKGQPASGLQLVLGSKSNENMFDTIVIHNLGYFQFKVSPGDFHLSLKAGEYFDSYQIESIKSLTTGVLNAIPIDSFLGQLIKVKVLPKSKEKPEEDKPSSGWWKSLTE</sequence>
<evidence type="ECO:0000259" key="2">
    <source>
        <dbReference type="Pfam" id="PF18402"/>
    </source>
</evidence>
<keyword evidence="3" id="KW-0808">Transferase</keyword>
<comment type="caution">
    <text evidence="3">The sequence shown here is derived from an EMBL/GenBank/DDBJ whole genome shotgun (WGS) entry which is preliminary data.</text>
</comment>
<dbReference type="GO" id="GO:0036503">
    <property type="term" value="P:ERAD pathway"/>
    <property type="evidence" value="ECO:0007669"/>
    <property type="project" value="TreeGrafter"/>
</dbReference>
<protein>
    <submittedName>
        <fullName evidence="3">UDP-glucose:glycoprotein glucosyltransferase</fullName>
    </submittedName>
</protein>
<feature type="domain" description="UGGT thioredoxin-like" evidence="2">
    <location>
        <begin position="9"/>
        <end position="238"/>
    </location>
</feature>
<dbReference type="GO" id="GO:0003980">
    <property type="term" value="F:UDP-glucose:glycoprotein glucosyltransferase activity"/>
    <property type="evidence" value="ECO:0007669"/>
    <property type="project" value="InterPro"/>
</dbReference>
<dbReference type="AlphaFoldDB" id="A0A0C2MLR5"/>
<evidence type="ECO:0000313" key="4">
    <source>
        <dbReference type="Proteomes" id="UP000031668"/>
    </source>
</evidence>
<dbReference type="InterPro" id="IPR040692">
    <property type="entry name" value="UGGT_TRXL_3"/>
</dbReference>
<evidence type="ECO:0000313" key="3">
    <source>
        <dbReference type="EMBL" id="KII68116.1"/>
    </source>
</evidence>
<accession>A0A0C2MLR5</accession>